<dbReference type="RefSeq" id="WP_021803796.1">
    <property type="nucleotide sequence ID" value="NZ_FQXU01000027.1"/>
</dbReference>
<evidence type="ECO:0000313" key="1">
    <source>
        <dbReference type="EMBL" id="SHI94546.1"/>
    </source>
</evidence>
<evidence type="ECO:0000313" key="2">
    <source>
        <dbReference type="Proteomes" id="UP000184241"/>
    </source>
</evidence>
<proteinExistence type="predicted"/>
<accession>A0A1M6FA71</accession>
<dbReference type="EMBL" id="FQXU01000027">
    <property type="protein sequence ID" value="SHI94546.1"/>
    <property type="molecule type" value="Genomic_DNA"/>
</dbReference>
<protein>
    <submittedName>
        <fullName evidence="1">Uncharacterized protein</fullName>
    </submittedName>
</protein>
<gene>
    <name evidence="1" type="ORF">SAMN02745941_04593</name>
</gene>
<sequence>MTELEDAIEKIRELECPTGEVEDRVAEILEEYEVAEGNDIIVLRDENYDTNEAEAYSAKIPGEIDKSLVVLSKSGLDDYVAKVIDVYID</sequence>
<dbReference type="Proteomes" id="UP000184241">
    <property type="component" value="Unassembled WGS sequence"/>
</dbReference>
<name>A0A1M6FA71_9CLOT</name>
<reference evidence="1 2" key="1">
    <citation type="submission" date="2016-11" db="EMBL/GenBank/DDBJ databases">
        <authorList>
            <person name="Jaros S."/>
            <person name="Januszkiewicz K."/>
            <person name="Wedrychowicz H."/>
        </authorList>
    </citation>
    <scope>NUCLEOTIDE SEQUENCE [LARGE SCALE GENOMIC DNA]</scope>
    <source>
        <strain evidence="1 2">DSM 6191</strain>
    </source>
</reference>
<organism evidence="1 2">
    <name type="scientific">Clostridium intestinale DSM 6191</name>
    <dbReference type="NCBI Taxonomy" id="1121320"/>
    <lineage>
        <taxon>Bacteria</taxon>
        <taxon>Bacillati</taxon>
        <taxon>Bacillota</taxon>
        <taxon>Clostridia</taxon>
        <taxon>Eubacteriales</taxon>
        <taxon>Clostridiaceae</taxon>
        <taxon>Clostridium</taxon>
    </lineage>
</organism>
<dbReference type="AlphaFoldDB" id="A0A1M6FA71"/>